<proteinExistence type="evidence at transcript level"/>
<protein>
    <submittedName>
        <fullName evidence="1">Putative secreted protein</fullName>
    </submittedName>
</protein>
<dbReference type="EMBL" id="GBIH01001268">
    <property type="protein sequence ID" value="JAC93442.1"/>
    <property type="molecule type" value="mRNA"/>
</dbReference>
<sequence length="228" mass="26121">MSRIVIDYTRAMRTLIFLWIISEYHATGALTQPDLKLEYYFDQVFLKTVCELAKRNPDGRRIFLREFLESDDGVFIDIGSDPFAVFFGLDYRFKRDGLCSTQVTTKTKIRLQCPVLLDGIRIVLPQANGETTQYVVHAKIKGKVVLAEGTPYVKYVRFTMHEQTYEMFDNDFNRVSPPAQYSLKPGQLYNLRAMLTKRVNTLLAVNDHFSDVFDAALRAVKKPAALSG</sequence>
<name>A0A090X9K7_IXORI</name>
<reference evidence="1" key="1">
    <citation type="journal article" date="2015" name="PLoS Negl. Trop. Dis.">
        <title>Deep Sequencing Analysis of the Ixodes ricinus Haemocytome.</title>
        <authorList>
            <person name="Kotsyfakis M."/>
            <person name="Kopacek P."/>
            <person name="Franta Z."/>
            <person name="Pedra J.H."/>
            <person name="Ribeiro J.M."/>
        </authorList>
    </citation>
    <scope>NUCLEOTIDE SEQUENCE</scope>
</reference>
<dbReference type="AlphaFoldDB" id="A0A090X9K7"/>
<accession>A0A090X9K7</accession>
<organism evidence="1">
    <name type="scientific">Ixodes ricinus</name>
    <name type="common">Common tick</name>
    <name type="synonym">Acarus ricinus</name>
    <dbReference type="NCBI Taxonomy" id="34613"/>
    <lineage>
        <taxon>Eukaryota</taxon>
        <taxon>Metazoa</taxon>
        <taxon>Ecdysozoa</taxon>
        <taxon>Arthropoda</taxon>
        <taxon>Chelicerata</taxon>
        <taxon>Arachnida</taxon>
        <taxon>Acari</taxon>
        <taxon>Parasitiformes</taxon>
        <taxon>Ixodida</taxon>
        <taxon>Ixodoidea</taxon>
        <taxon>Ixodidae</taxon>
        <taxon>Ixodinae</taxon>
        <taxon>Ixodes</taxon>
    </lineage>
</organism>
<evidence type="ECO:0000313" key="1">
    <source>
        <dbReference type="EMBL" id="JAC93442.1"/>
    </source>
</evidence>